<dbReference type="AlphaFoldDB" id="V5G7S8"/>
<dbReference type="InterPro" id="IPR050493">
    <property type="entry name" value="FAD-dep_Monooxygenase_BioMet"/>
</dbReference>
<dbReference type="Pfam" id="PF01494">
    <property type="entry name" value="FAD_binding_3"/>
    <property type="match status" value="1"/>
</dbReference>
<dbReference type="PANTHER" id="PTHR13789:SF236">
    <property type="entry name" value="MONOOXYGENASE, PUTATIVE (AFU_ORTHOLOGUE AFUA_6G12060)-RELATED"/>
    <property type="match status" value="1"/>
</dbReference>
<dbReference type="SUPFAM" id="SSF51905">
    <property type="entry name" value="FAD/NAD(P)-binding domain"/>
    <property type="match status" value="1"/>
</dbReference>
<keyword evidence="4" id="KW-0560">Oxidoreductase</keyword>
<comment type="caution">
    <text evidence="7">The sequence shown here is derived from an EMBL/GenBank/DDBJ whole genome shotgun (WGS) entry which is preliminary data.</text>
</comment>
<dbReference type="PRINTS" id="PR00420">
    <property type="entry name" value="RNGMNOXGNASE"/>
</dbReference>
<name>V5G7S8_BYSSN</name>
<dbReference type="Gene3D" id="3.50.50.60">
    <property type="entry name" value="FAD/NAD(P)-binding domain"/>
    <property type="match status" value="1"/>
</dbReference>
<dbReference type="SUPFAM" id="SSF54373">
    <property type="entry name" value="FAD-linked reductases, C-terminal domain"/>
    <property type="match status" value="1"/>
</dbReference>
<gene>
    <name evidence="7" type="ORF">PVAR5_5590</name>
</gene>
<reference evidence="8" key="1">
    <citation type="journal article" date="2014" name="Genome Announc.">
        <title>Draft genome sequence of the formaldehyde-resistant fungus Byssochlamys spectabilis No. 5 (anamorph Paecilomyces variotii No. 5) (NBRC109023).</title>
        <authorList>
            <person name="Oka T."/>
            <person name="Ekino K."/>
            <person name="Fukuda K."/>
            <person name="Nomura Y."/>
        </authorList>
    </citation>
    <scope>NUCLEOTIDE SEQUENCE [LARGE SCALE GENOMIC DNA]</scope>
    <source>
        <strain evidence="8">No. 5 / NBRC 109023</strain>
    </source>
</reference>
<dbReference type="HOGENOM" id="CLU_009665_19_1_1"/>
<proteinExistence type="inferred from homology"/>
<dbReference type="eggNOG" id="KOG2614">
    <property type="taxonomic scope" value="Eukaryota"/>
</dbReference>
<evidence type="ECO:0000256" key="3">
    <source>
        <dbReference type="ARBA" id="ARBA00022827"/>
    </source>
</evidence>
<accession>V5G7S8</accession>
<dbReference type="EMBL" id="BAUL01000180">
    <property type="protein sequence ID" value="GAD96922.1"/>
    <property type="molecule type" value="Genomic_DNA"/>
</dbReference>
<evidence type="ECO:0000313" key="8">
    <source>
        <dbReference type="Proteomes" id="UP000018001"/>
    </source>
</evidence>
<keyword evidence="8" id="KW-1185">Reference proteome</keyword>
<evidence type="ECO:0000313" key="7">
    <source>
        <dbReference type="EMBL" id="GAD96922.1"/>
    </source>
</evidence>
<keyword evidence="3" id="KW-0274">FAD</keyword>
<evidence type="ECO:0000259" key="6">
    <source>
        <dbReference type="Pfam" id="PF01494"/>
    </source>
</evidence>
<dbReference type="GO" id="GO:0071949">
    <property type="term" value="F:FAD binding"/>
    <property type="evidence" value="ECO:0007669"/>
    <property type="project" value="InterPro"/>
</dbReference>
<sequence>MVSSEQPSGFFRKAPTGIKVVIVGAGFAGLTAAIECDRKGHDVVLLEAFPQLKILGDIISFGPNSGRIFQKWEGVEEKLDPICHKSDGITFKSYLGEDIITQYWYDEERYGKKFNGHRGEIHEIVFNHAKERGIDIRLGQRVTDYFETDTEAGVIVNGKDRVVGDVVFAAEGVRSPGRKIVLGYEDKPKSSGYAVYRAWFDSSQLTHPITKHLIQGGDAHVAWIGPDVHFIVASLKNGKDVSWVCTHKDEADIEDSWSTPGQVEEALKVVENWDPVVQEIIKATPPEYLVDWKLVYRDPLPRWISPKGRIALIGDAAHPFLPTSIQGASQSMEDGVNLAVCLELAGKSRVQEALRAHERIRYDRVLQAQKTGVTTRDQWHKADFDNVKKNPEALKLKREPWLLDFDSEKHASISGSIQDLLPIAKSVRMFRRQLIPALSFGGAECVRSYQDGALPTHLDRQVPRLDSAIIELPSWSQLGSSTDHIASAEQFKGTEGAVAGD</sequence>
<evidence type="ECO:0000256" key="2">
    <source>
        <dbReference type="ARBA" id="ARBA00022630"/>
    </source>
</evidence>
<organism evidence="7 8">
    <name type="scientific">Byssochlamys spectabilis (strain No. 5 / NBRC 109023)</name>
    <name type="common">Paecilomyces variotii</name>
    <dbReference type="NCBI Taxonomy" id="1356009"/>
    <lineage>
        <taxon>Eukaryota</taxon>
        <taxon>Fungi</taxon>
        <taxon>Dikarya</taxon>
        <taxon>Ascomycota</taxon>
        <taxon>Pezizomycotina</taxon>
        <taxon>Eurotiomycetes</taxon>
        <taxon>Eurotiomycetidae</taxon>
        <taxon>Eurotiales</taxon>
        <taxon>Thermoascaceae</taxon>
        <taxon>Paecilomyces</taxon>
    </lineage>
</organism>
<feature type="domain" description="FAD-binding" evidence="6">
    <location>
        <begin position="19"/>
        <end position="365"/>
    </location>
</feature>
<dbReference type="InParanoid" id="V5G7S8"/>
<dbReference type="InterPro" id="IPR002938">
    <property type="entry name" value="FAD-bd"/>
</dbReference>
<keyword evidence="5" id="KW-0503">Monooxygenase</keyword>
<keyword evidence="2" id="KW-0285">Flavoprotein</keyword>
<dbReference type="GO" id="GO:0004497">
    <property type="term" value="F:monooxygenase activity"/>
    <property type="evidence" value="ECO:0007669"/>
    <property type="project" value="UniProtKB-KW"/>
</dbReference>
<protein>
    <submittedName>
        <fullName evidence="7">Monoxygenase, putative</fullName>
    </submittedName>
</protein>
<dbReference type="OrthoDB" id="16820at2759"/>
<evidence type="ECO:0000256" key="1">
    <source>
        <dbReference type="ARBA" id="ARBA00007992"/>
    </source>
</evidence>
<dbReference type="Proteomes" id="UP000018001">
    <property type="component" value="Unassembled WGS sequence"/>
</dbReference>
<comment type="similarity">
    <text evidence="1">Belongs to the paxM FAD-dependent monooxygenase family.</text>
</comment>
<evidence type="ECO:0000256" key="4">
    <source>
        <dbReference type="ARBA" id="ARBA00023002"/>
    </source>
</evidence>
<dbReference type="PANTHER" id="PTHR13789">
    <property type="entry name" value="MONOOXYGENASE"/>
    <property type="match status" value="1"/>
</dbReference>
<evidence type="ECO:0000256" key="5">
    <source>
        <dbReference type="ARBA" id="ARBA00023033"/>
    </source>
</evidence>
<dbReference type="InterPro" id="IPR036188">
    <property type="entry name" value="FAD/NAD-bd_sf"/>
</dbReference>